<dbReference type="FunFam" id="1.10.150.220:FF:000001">
    <property type="entry name" value="Phosphatase 1, regulatory (Inhibitor) subunit 14C"/>
    <property type="match status" value="1"/>
</dbReference>
<dbReference type="FunCoup" id="A0A669C247">
    <property type="interactions" value="307"/>
</dbReference>
<dbReference type="PANTHER" id="PTHR16188:SF5">
    <property type="entry name" value="PROTEIN PHOSPHATASE 1 REGULATORY SUBUNIT 14B"/>
    <property type="match status" value="1"/>
</dbReference>
<dbReference type="SUPFAM" id="SSF81790">
    <property type="entry name" value="Myosin phosphatase inhibitor 17kDa protein, CPI-17"/>
    <property type="match status" value="1"/>
</dbReference>
<evidence type="ECO:0000313" key="6">
    <source>
        <dbReference type="Ensembl" id="ENSONIP00000040706.1"/>
    </source>
</evidence>
<dbReference type="InterPro" id="IPR008025">
    <property type="entry name" value="CPI-17"/>
</dbReference>
<dbReference type="Ensembl" id="ENSONIT00000088996.1">
    <property type="protein sequence ID" value="ENSONIP00000040706.1"/>
    <property type="gene ID" value="ENSONIG00000013511.2"/>
</dbReference>
<accession>A0A669C247</accession>
<protein>
    <submittedName>
        <fullName evidence="6">Protein phosphatase 1, regulatory (inhibitor) subunit 14Bb</fullName>
    </submittedName>
</protein>
<name>A0A669C247_ORENI</name>
<keyword evidence="4" id="KW-0650">Protein phosphatase inhibitor</keyword>
<evidence type="ECO:0000313" key="7">
    <source>
        <dbReference type="Proteomes" id="UP000005207"/>
    </source>
</evidence>
<keyword evidence="7" id="KW-1185">Reference proteome</keyword>
<keyword evidence="2" id="KW-0597">Phosphoprotein</keyword>
<dbReference type="GO" id="GO:0005737">
    <property type="term" value="C:cytoplasm"/>
    <property type="evidence" value="ECO:0007669"/>
    <property type="project" value="InterPro"/>
</dbReference>
<dbReference type="InParanoid" id="A0A669C247"/>
<dbReference type="Pfam" id="PF05361">
    <property type="entry name" value="PP1_inhibitor"/>
    <property type="match status" value="1"/>
</dbReference>
<dbReference type="AlphaFoldDB" id="A0A669C247"/>
<organism evidence="6 7">
    <name type="scientific">Oreochromis niloticus</name>
    <name type="common">Nile tilapia</name>
    <name type="synonym">Tilapia nilotica</name>
    <dbReference type="NCBI Taxonomy" id="8128"/>
    <lineage>
        <taxon>Eukaryota</taxon>
        <taxon>Metazoa</taxon>
        <taxon>Chordata</taxon>
        <taxon>Craniata</taxon>
        <taxon>Vertebrata</taxon>
        <taxon>Euteleostomi</taxon>
        <taxon>Actinopterygii</taxon>
        <taxon>Neopterygii</taxon>
        <taxon>Teleostei</taxon>
        <taxon>Neoteleostei</taxon>
        <taxon>Acanthomorphata</taxon>
        <taxon>Ovalentaria</taxon>
        <taxon>Cichlomorphae</taxon>
        <taxon>Cichliformes</taxon>
        <taxon>Cichlidae</taxon>
        <taxon>African cichlids</taxon>
        <taxon>Pseudocrenilabrinae</taxon>
        <taxon>Oreochromini</taxon>
        <taxon>Oreochromis</taxon>
    </lineage>
</organism>
<comment type="similarity">
    <text evidence="1">Belongs to the PP1 inhibitor family.</text>
</comment>
<reference evidence="6" key="2">
    <citation type="submission" date="2025-08" db="UniProtKB">
        <authorList>
            <consortium name="Ensembl"/>
        </authorList>
    </citation>
    <scope>IDENTIFICATION</scope>
</reference>
<dbReference type="GO" id="GO:0004865">
    <property type="term" value="F:protein serine/threonine phosphatase inhibitor activity"/>
    <property type="evidence" value="ECO:0007669"/>
    <property type="project" value="TreeGrafter"/>
</dbReference>
<evidence type="ECO:0000256" key="2">
    <source>
        <dbReference type="ARBA" id="ARBA00022553"/>
    </source>
</evidence>
<keyword evidence="3" id="KW-0007">Acetylation</keyword>
<dbReference type="Gene3D" id="1.10.150.220">
    <property type="entry name" value="CPI-17"/>
    <property type="match status" value="1"/>
</dbReference>
<sequence length="147" mass="16860">MAAVTSPETSPQPRVYFQTPAGTTEEPETPVRKQGRVTVKYDRKELRKRLNLEEWIIDQLTDLYDCEEEAIPELEIDVDELLDMPSDVERAARVKVGHTCAPVSEQERWLQTAECYFILFFPVLQDLLVDCFKPTEVKHSSSSLPCS</sequence>
<feature type="region of interest" description="Disordered" evidence="5">
    <location>
        <begin position="1"/>
        <end position="34"/>
    </location>
</feature>
<dbReference type="Proteomes" id="UP000005207">
    <property type="component" value="Linkage group LG3"/>
</dbReference>
<dbReference type="GeneTree" id="ENSGT00950000182985"/>
<proteinExistence type="inferred from homology"/>
<evidence type="ECO:0000256" key="4">
    <source>
        <dbReference type="ARBA" id="ARBA00023272"/>
    </source>
</evidence>
<evidence type="ECO:0000256" key="3">
    <source>
        <dbReference type="ARBA" id="ARBA00022990"/>
    </source>
</evidence>
<evidence type="ECO:0000256" key="5">
    <source>
        <dbReference type="SAM" id="MobiDB-lite"/>
    </source>
</evidence>
<evidence type="ECO:0000256" key="1">
    <source>
        <dbReference type="ARBA" id="ARBA00005483"/>
    </source>
</evidence>
<reference evidence="7" key="1">
    <citation type="submission" date="2012-01" db="EMBL/GenBank/DDBJ databases">
        <title>The Genome Sequence of Oreochromis niloticus (Nile Tilapia).</title>
        <authorList>
            <consortium name="Broad Institute Genome Assembly Team"/>
            <consortium name="Broad Institute Sequencing Platform"/>
            <person name="Di Palma F."/>
            <person name="Johnson J."/>
            <person name="Lander E.S."/>
            <person name="Lindblad-Toh K."/>
        </authorList>
    </citation>
    <scope>NUCLEOTIDE SEQUENCE [LARGE SCALE GENOMIC DNA]</scope>
</reference>
<feature type="compositionally biased region" description="Polar residues" evidence="5">
    <location>
        <begin position="1"/>
        <end position="12"/>
    </location>
</feature>
<dbReference type="GO" id="GO:0045087">
    <property type="term" value="P:innate immune response"/>
    <property type="evidence" value="ECO:0007669"/>
    <property type="project" value="TreeGrafter"/>
</dbReference>
<reference evidence="6" key="3">
    <citation type="submission" date="2025-09" db="UniProtKB">
        <authorList>
            <consortium name="Ensembl"/>
        </authorList>
    </citation>
    <scope>IDENTIFICATION</scope>
</reference>
<gene>
    <name evidence="6" type="primary">PPP1R14B</name>
    <name evidence="6" type="synonym">ppp1r14bb</name>
</gene>
<dbReference type="InterPro" id="IPR036658">
    <property type="entry name" value="CPI-17_sf"/>
</dbReference>
<dbReference type="PANTHER" id="PTHR16188">
    <property type="entry name" value="PROTEIN PHOSPHATASE 1 INHIBITOR POTENTIATED BY PROTEIN KINASE C"/>
    <property type="match status" value="1"/>
</dbReference>